<protein>
    <recommendedName>
        <fullName evidence="3">MULE transposase domain-containing protein</fullName>
    </recommendedName>
</protein>
<evidence type="ECO:0008006" key="3">
    <source>
        <dbReference type="Google" id="ProtNLM"/>
    </source>
</evidence>
<comment type="caution">
    <text evidence="1">The sequence shown here is derived from an EMBL/GenBank/DDBJ whole genome shotgun (WGS) entry which is preliminary data.</text>
</comment>
<proteinExistence type="predicted"/>
<sequence length="66" mass="7684">MPTYNGLTITVNRKRKTIMTDFEKGAMNTGRSVFKQTNIKACLFHLTDKNMEAFKVTWSMWPIINL</sequence>
<gene>
    <name evidence="1" type="ORF">BpHYR1_023193</name>
</gene>
<keyword evidence="2" id="KW-1185">Reference proteome</keyword>
<dbReference type="EMBL" id="REGN01008843">
    <property type="protein sequence ID" value="RNA02536.1"/>
    <property type="molecule type" value="Genomic_DNA"/>
</dbReference>
<dbReference type="AlphaFoldDB" id="A0A3M7PTT8"/>
<reference evidence="1 2" key="1">
    <citation type="journal article" date="2018" name="Sci. Rep.">
        <title>Genomic signatures of local adaptation to the degree of environmental predictability in rotifers.</title>
        <authorList>
            <person name="Franch-Gras L."/>
            <person name="Hahn C."/>
            <person name="Garcia-Roger E.M."/>
            <person name="Carmona M.J."/>
            <person name="Serra M."/>
            <person name="Gomez A."/>
        </authorList>
    </citation>
    <scope>NUCLEOTIDE SEQUENCE [LARGE SCALE GENOMIC DNA]</scope>
    <source>
        <strain evidence="1">HYR1</strain>
    </source>
</reference>
<organism evidence="1 2">
    <name type="scientific">Brachionus plicatilis</name>
    <name type="common">Marine rotifer</name>
    <name type="synonym">Brachionus muelleri</name>
    <dbReference type="NCBI Taxonomy" id="10195"/>
    <lineage>
        <taxon>Eukaryota</taxon>
        <taxon>Metazoa</taxon>
        <taxon>Spiralia</taxon>
        <taxon>Gnathifera</taxon>
        <taxon>Rotifera</taxon>
        <taxon>Eurotatoria</taxon>
        <taxon>Monogononta</taxon>
        <taxon>Pseudotrocha</taxon>
        <taxon>Ploima</taxon>
        <taxon>Brachionidae</taxon>
        <taxon>Brachionus</taxon>
    </lineage>
</organism>
<accession>A0A3M7PTT8</accession>
<name>A0A3M7PTT8_BRAPC</name>
<evidence type="ECO:0000313" key="1">
    <source>
        <dbReference type="EMBL" id="RNA02536.1"/>
    </source>
</evidence>
<evidence type="ECO:0000313" key="2">
    <source>
        <dbReference type="Proteomes" id="UP000276133"/>
    </source>
</evidence>
<dbReference type="Proteomes" id="UP000276133">
    <property type="component" value="Unassembled WGS sequence"/>
</dbReference>